<accession>A0A2T0UAZ8</accession>
<dbReference type="InterPro" id="IPR003439">
    <property type="entry name" value="ABC_transporter-like_ATP-bd"/>
</dbReference>
<keyword evidence="6" id="KW-1185">Reference proteome</keyword>
<gene>
    <name evidence="5" type="ORF">B0I27_10123</name>
</gene>
<evidence type="ECO:0000313" key="5">
    <source>
        <dbReference type="EMBL" id="PRY55064.1"/>
    </source>
</evidence>
<dbReference type="InterPro" id="IPR050093">
    <property type="entry name" value="ABC_SmlMolc_Importer"/>
</dbReference>
<name>A0A2T0UAZ8_9SPHI</name>
<evidence type="ECO:0000256" key="3">
    <source>
        <dbReference type="ARBA" id="ARBA00022840"/>
    </source>
</evidence>
<dbReference type="RefSeq" id="WP_106290189.1">
    <property type="nucleotide sequence ID" value="NZ_PVTH01000001.1"/>
</dbReference>
<evidence type="ECO:0000256" key="1">
    <source>
        <dbReference type="ARBA" id="ARBA00022448"/>
    </source>
</evidence>
<feature type="domain" description="ABC transporter" evidence="4">
    <location>
        <begin position="7"/>
        <end position="241"/>
    </location>
</feature>
<dbReference type="PANTHER" id="PTHR42781">
    <property type="entry name" value="SPERMIDINE/PUTRESCINE IMPORT ATP-BINDING PROTEIN POTA"/>
    <property type="match status" value="1"/>
</dbReference>
<dbReference type="Proteomes" id="UP000238034">
    <property type="component" value="Unassembled WGS sequence"/>
</dbReference>
<organism evidence="5 6">
    <name type="scientific">Arcticibacter pallidicorallinus</name>
    <dbReference type="NCBI Taxonomy" id="1259464"/>
    <lineage>
        <taxon>Bacteria</taxon>
        <taxon>Pseudomonadati</taxon>
        <taxon>Bacteroidota</taxon>
        <taxon>Sphingobacteriia</taxon>
        <taxon>Sphingobacteriales</taxon>
        <taxon>Sphingobacteriaceae</taxon>
        <taxon>Arcticibacter</taxon>
    </lineage>
</organism>
<evidence type="ECO:0000259" key="4">
    <source>
        <dbReference type="PROSITE" id="PS50893"/>
    </source>
</evidence>
<dbReference type="Pfam" id="PF00005">
    <property type="entry name" value="ABC_tran"/>
    <property type="match status" value="1"/>
</dbReference>
<dbReference type="GO" id="GO:0005524">
    <property type="term" value="F:ATP binding"/>
    <property type="evidence" value="ECO:0007669"/>
    <property type="project" value="UniProtKB-KW"/>
</dbReference>
<dbReference type="SUPFAM" id="SSF52540">
    <property type="entry name" value="P-loop containing nucleoside triphosphate hydrolases"/>
    <property type="match status" value="1"/>
</dbReference>
<dbReference type="InterPro" id="IPR017871">
    <property type="entry name" value="ABC_transporter-like_CS"/>
</dbReference>
<protein>
    <submittedName>
        <fullName evidence="5">ABC-type Fe3+/spermidine/putrescine transport system ATPase subunit</fullName>
    </submittedName>
</protein>
<keyword evidence="1" id="KW-0813">Transport</keyword>
<dbReference type="PROSITE" id="PS50893">
    <property type="entry name" value="ABC_TRANSPORTER_2"/>
    <property type="match status" value="1"/>
</dbReference>
<dbReference type="InterPro" id="IPR003593">
    <property type="entry name" value="AAA+_ATPase"/>
</dbReference>
<evidence type="ECO:0000313" key="6">
    <source>
        <dbReference type="Proteomes" id="UP000238034"/>
    </source>
</evidence>
<dbReference type="Gene3D" id="3.40.50.300">
    <property type="entry name" value="P-loop containing nucleotide triphosphate hydrolases"/>
    <property type="match status" value="1"/>
</dbReference>
<proteinExistence type="predicted"/>
<dbReference type="SMART" id="SM00382">
    <property type="entry name" value="AAA"/>
    <property type="match status" value="1"/>
</dbReference>
<dbReference type="AlphaFoldDB" id="A0A2T0UAZ8"/>
<sequence>MNNLPAIELEQVTKIYQTQPRSGVESVSLSIEKGTINVIAGASGSGKSTLLKLIAGLLTPDSGEIRYLGKRVLGPTEKLIPGHEAMKVVAQDFNLNIYAKVYDNIAGLLSNTDLKGKQRKTLEVMEFLRIDHLAQKRAVDLSGGEQQRVAIARAIITGPEVLLLDEPFSQVDAMFKNELRADIRRMATYLGITVVLVSHDPVDGLSMADKMMIIKDGNLVEEGSPHSLYNRPKELYTATLLTNCNVLSADEARVIGIHTNKDQVVIYPEWIDLAEGGQEWRVKERLFKGFYEEILLEYEGVELRALNTEPGLYKTDSIINSGIRKFREY</sequence>
<dbReference type="EMBL" id="PVTH01000001">
    <property type="protein sequence ID" value="PRY55064.1"/>
    <property type="molecule type" value="Genomic_DNA"/>
</dbReference>
<reference evidence="5 6" key="1">
    <citation type="submission" date="2018-03" db="EMBL/GenBank/DDBJ databases">
        <title>Genomic Encyclopedia of Type Strains, Phase III (KMG-III): the genomes of soil and plant-associated and newly described type strains.</title>
        <authorList>
            <person name="Whitman W."/>
        </authorList>
    </citation>
    <scope>NUCLEOTIDE SEQUENCE [LARGE SCALE GENOMIC DNA]</scope>
    <source>
        <strain evidence="5 6">CGMCC 1.9313</strain>
    </source>
</reference>
<dbReference type="PROSITE" id="PS00211">
    <property type="entry name" value="ABC_TRANSPORTER_1"/>
    <property type="match status" value="1"/>
</dbReference>
<dbReference type="InterPro" id="IPR027417">
    <property type="entry name" value="P-loop_NTPase"/>
</dbReference>
<dbReference type="PANTHER" id="PTHR42781:SF4">
    <property type="entry name" value="SPERMIDINE_PUTRESCINE IMPORT ATP-BINDING PROTEIN POTA"/>
    <property type="match status" value="1"/>
</dbReference>
<evidence type="ECO:0000256" key="2">
    <source>
        <dbReference type="ARBA" id="ARBA00022741"/>
    </source>
</evidence>
<comment type="caution">
    <text evidence="5">The sequence shown here is derived from an EMBL/GenBank/DDBJ whole genome shotgun (WGS) entry which is preliminary data.</text>
</comment>
<dbReference type="GO" id="GO:0016887">
    <property type="term" value="F:ATP hydrolysis activity"/>
    <property type="evidence" value="ECO:0007669"/>
    <property type="project" value="InterPro"/>
</dbReference>
<keyword evidence="3" id="KW-0067">ATP-binding</keyword>
<dbReference type="OrthoDB" id="9802264at2"/>
<keyword evidence="2" id="KW-0547">Nucleotide-binding</keyword>